<keyword evidence="3" id="KW-0560">Oxidoreductase</keyword>
<dbReference type="PANTHER" id="PTHR42795:SF1">
    <property type="entry name" value="ALANINE DEHYDROGENASE"/>
    <property type="match status" value="1"/>
</dbReference>
<dbReference type="Pfam" id="PF05222">
    <property type="entry name" value="AlaDh_PNT_N"/>
    <property type="match status" value="1"/>
</dbReference>
<protein>
    <recommendedName>
        <fullName evidence="2">alanine dehydrogenase</fullName>
        <ecNumber evidence="2">1.4.1.1</ecNumber>
    </recommendedName>
</protein>
<dbReference type="RefSeq" id="WP_395418935.1">
    <property type="nucleotide sequence ID" value="NZ_JBIPKE010000020.1"/>
</dbReference>
<reference evidence="6 7" key="1">
    <citation type="journal article" date="2013" name="Int. J. Syst. Evol. Microbiol.">
        <title>Marinoscillum luteum sp. nov., isolated from marine sediment.</title>
        <authorList>
            <person name="Cha I.T."/>
            <person name="Park S.J."/>
            <person name="Kim S.J."/>
            <person name="Kim J.G."/>
            <person name="Jung M.Y."/>
            <person name="Shin K.S."/>
            <person name="Kwon K.K."/>
            <person name="Yang S.H."/>
            <person name="Seo Y.S."/>
            <person name="Rhee S.K."/>
        </authorList>
    </citation>
    <scope>NUCLEOTIDE SEQUENCE [LARGE SCALE GENOMIC DNA]</scope>
    <source>
        <strain evidence="6 7">KCTC 23939</strain>
    </source>
</reference>
<sequence length="408" mass="44207">MADKMKSGFAELARERSMYPQEAPAKIKRGSKSLFIGVPKEISLQESRVTLKPESVEVLAANGHEIWVEAGAGKSAHYSDREYSEAGAKIVNSAKEVFKANIILKVEPPTLEEIEYLNDGATIISAFQSGRQSVEYIHALNAKKITAIAYEFIEDKVGGLPLVRAMSEIAGSAVMLIAAELLSNTNGGQGVILGGITGVPPTQVVILGAGTVAEYAARASIGLGVDIQIFDNHIYKLRRIKHALGQQIHTSTIDNATLEGAISKADVVIGAIRAEKGRNKCVITEEMVAKMKSGSVIIDVSIDQGGCIETSEMTSHKKPTFKKHDVIHYCVPNIASRVSRTASIAISNIFTPILLHVADAGGVDEMIFNHPWFMRGVYTYRGSICNIHLARKFNLGYKDLNLLMAARF</sequence>
<evidence type="ECO:0000256" key="1">
    <source>
        <dbReference type="ARBA" id="ARBA00005689"/>
    </source>
</evidence>
<evidence type="ECO:0000256" key="3">
    <source>
        <dbReference type="ARBA" id="ARBA00023002"/>
    </source>
</evidence>
<organism evidence="6 7">
    <name type="scientific">Marinoscillum luteum</name>
    <dbReference type="NCBI Taxonomy" id="861051"/>
    <lineage>
        <taxon>Bacteria</taxon>
        <taxon>Pseudomonadati</taxon>
        <taxon>Bacteroidota</taxon>
        <taxon>Cytophagia</taxon>
        <taxon>Cytophagales</taxon>
        <taxon>Reichenbachiellaceae</taxon>
        <taxon>Marinoscillum</taxon>
    </lineage>
</organism>
<dbReference type="InterPro" id="IPR007886">
    <property type="entry name" value="AlaDH/PNT_N"/>
</dbReference>
<feature type="domain" description="Alanine dehydrogenase/pyridine nucleotide transhydrogenase NAD(H)-binding" evidence="4">
    <location>
        <begin position="182"/>
        <end position="330"/>
    </location>
</feature>
<gene>
    <name evidence="6" type="ORF">ACHKAR_18700</name>
</gene>
<comment type="caution">
    <text evidence="6">The sequence shown here is derived from an EMBL/GenBank/DDBJ whole genome shotgun (WGS) entry which is preliminary data.</text>
</comment>
<name>A0ABW7NCZ0_9BACT</name>
<dbReference type="Proteomes" id="UP001610063">
    <property type="component" value="Unassembled WGS sequence"/>
</dbReference>
<keyword evidence="7" id="KW-1185">Reference proteome</keyword>
<dbReference type="InterPro" id="IPR008141">
    <property type="entry name" value="Ala_DH"/>
</dbReference>
<evidence type="ECO:0000256" key="2">
    <source>
        <dbReference type="ARBA" id="ARBA00012897"/>
    </source>
</evidence>
<dbReference type="Pfam" id="PF01262">
    <property type="entry name" value="AlaDh_PNT_C"/>
    <property type="match status" value="1"/>
</dbReference>
<dbReference type="SMART" id="SM01003">
    <property type="entry name" value="AlaDh_PNT_N"/>
    <property type="match status" value="1"/>
</dbReference>
<feature type="domain" description="Alanine dehydrogenase/pyridine nucleotide transhydrogenase N-terminal" evidence="5">
    <location>
        <begin position="37"/>
        <end position="170"/>
    </location>
</feature>
<dbReference type="CDD" id="cd05305">
    <property type="entry name" value="L-AlaDH"/>
    <property type="match status" value="1"/>
</dbReference>
<proteinExistence type="inferred from homology"/>
<accession>A0ABW7NCZ0</accession>
<dbReference type="PANTHER" id="PTHR42795">
    <property type="entry name" value="ALANINE DEHYDROGENASE"/>
    <property type="match status" value="1"/>
</dbReference>
<evidence type="ECO:0000313" key="6">
    <source>
        <dbReference type="EMBL" id="MFH6985488.1"/>
    </source>
</evidence>
<dbReference type="SMART" id="SM01002">
    <property type="entry name" value="AlaDh_PNT_C"/>
    <property type="match status" value="1"/>
</dbReference>
<dbReference type="InterPro" id="IPR007698">
    <property type="entry name" value="AlaDH/PNT_NAD(H)-bd"/>
</dbReference>
<dbReference type="InterPro" id="IPR036291">
    <property type="entry name" value="NAD(P)-bd_dom_sf"/>
</dbReference>
<dbReference type="Gene3D" id="3.40.50.720">
    <property type="entry name" value="NAD(P)-binding Rossmann-like Domain"/>
    <property type="match status" value="2"/>
</dbReference>
<dbReference type="SUPFAM" id="SSF52283">
    <property type="entry name" value="Formate/glycerate dehydrogenase catalytic domain-like"/>
    <property type="match status" value="1"/>
</dbReference>
<dbReference type="EMBL" id="JBIPKE010000020">
    <property type="protein sequence ID" value="MFH6985488.1"/>
    <property type="molecule type" value="Genomic_DNA"/>
</dbReference>
<dbReference type="EC" id="1.4.1.1" evidence="2"/>
<comment type="similarity">
    <text evidence="1">Belongs to the AlaDH/PNT family.</text>
</comment>
<evidence type="ECO:0000259" key="5">
    <source>
        <dbReference type="SMART" id="SM01003"/>
    </source>
</evidence>
<evidence type="ECO:0000313" key="7">
    <source>
        <dbReference type="Proteomes" id="UP001610063"/>
    </source>
</evidence>
<dbReference type="SUPFAM" id="SSF51735">
    <property type="entry name" value="NAD(P)-binding Rossmann-fold domains"/>
    <property type="match status" value="1"/>
</dbReference>
<evidence type="ECO:0000259" key="4">
    <source>
        <dbReference type="SMART" id="SM01002"/>
    </source>
</evidence>